<keyword evidence="1" id="KW-0472">Membrane</keyword>
<comment type="caution">
    <text evidence="2">The sequence shown here is derived from an EMBL/GenBank/DDBJ whole genome shotgun (WGS) entry which is preliminary data.</text>
</comment>
<dbReference type="RefSeq" id="WP_152715441.1">
    <property type="nucleotide sequence ID" value="NZ_VOSJ01000177.1"/>
</dbReference>
<organism evidence="2 3">
    <name type="scientific">Microvirga tunisiensis</name>
    <dbReference type="NCBI Taxonomy" id="2108360"/>
    <lineage>
        <taxon>Bacteria</taxon>
        <taxon>Pseudomonadati</taxon>
        <taxon>Pseudomonadota</taxon>
        <taxon>Alphaproteobacteria</taxon>
        <taxon>Hyphomicrobiales</taxon>
        <taxon>Methylobacteriaceae</taxon>
        <taxon>Microvirga</taxon>
    </lineage>
</organism>
<keyword evidence="1" id="KW-1133">Transmembrane helix</keyword>
<proteinExistence type="predicted"/>
<protein>
    <submittedName>
        <fullName evidence="2">Uncharacterized protein</fullName>
    </submittedName>
</protein>
<evidence type="ECO:0000256" key="1">
    <source>
        <dbReference type="SAM" id="Phobius"/>
    </source>
</evidence>
<evidence type="ECO:0000313" key="2">
    <source>
        <dbReference type="EMBL" id="MPR28839.1"/>
    </source>
</evidence>
<accession>A0A5N7MQW0</accession>
<dbReference type="AlphaFoldDB" id="A0A5N7MQW0"/>
<feature type="transmembrane region" description="Helical" evidence="1">
    <location>
        <begin position="51"/>
        <end position="69"/>
    </location>
</feature>
<name>A0A5N7MQW0_9HYPH</name>
<dbReference type="Proteomes" id="UP000403266">
    <property type="component" value="Unassembled WGS sequence"/>
</dbReference>
<sequence>MPIFDHSAWQPGCAEAALLRSVLGPANPSVSSFQRLSGELRGRQRRASVKRAMVVFALLGLFCGSAVVMSERPQPPPGAAPVSPPAAAQAPVRAHAKAWPALPALSLSEMTYCLWTEDTSEDPAVRRLVAEADTDAGALHARSY</sequence>
<gene>
    <name evidence="2" type="ORF">FS320_27850</name>
</gene>
<reference evidence="2 3" key="1">
    <citation type="journal article" date="2019" name="Syst. Appl. Microbiol.">
        <title>Microvirga tunisiensis sp. nov., a root nodule symbiotic bacterium isolated from Lupinus micranthus and L. luteus grown in Northern Tunisia.</title>
        <authorList>
            <person name="Msaddak A."/>
            <person name="Rejili M."/>
            <person name="Duran D."/>
            <person name="Mars M."/>
            <person name="Palacios J.M."/>
            <person name="Ruiz-Argueso T."/>
            <person name="Rey L."/>
            <person name="Imperial J."/>
        </authorList>
    </citation>
    <scope>NUCLEOTIDE SEQUENCE [LARGE SCALE GENOMIC DNA]</scope>
    <source>
        <strain evidence="2 3">Lmie10</strain>
    </source>
</reference>
<keyword evidence="3" id="KW-1185">Reference proteome</keyword>
<keyword evidence="1" id="KW-0812">Transmembrane</keyword>
<dbReference type="EMBL" id="VOSK01000176">
    <property type="protein sequence ID" value="MPR28839.1"/>
    <property type="molecule type" value="Genomic_DNA"/>
</dbReference>
<evidence type="ECO:0000313" key="3">
    <source>
        <dbReference type="Proteomes" id="UP000403266"/>
    </source>
</evidence>